<dbReference type="EMBL" id="VDFQ02000001">
    <property type="protein sequence ID" value="KAA1424691.1"/>
    <property type="molecule type" value="Genomic_DNA"/>
</dbReference>
<evidence type="ECO:0000256" key="12">
    <source>
        <dbReference type="SAM" id="Phobius"/>
    </source>
</evidence>
<organism evidence="15 16">
    <name type="scientific">Mumia zhuanghuii</name>
    <dbReference type="NCBI Taxonomy" id="2585211"/>
    <lineage>
        <taxon>Bacteria</taxon>
        <taxon>Bacillati</taxon>
        <taxon>Actinomycetota</taxon>
        <taxon>Actinomycetes</taxon>
        <taxon>Propionibacteriales</taxon>
        <taxon>Nocardioidaceae</taxon>
        <taxon>Mumia</taxon>
    </lineage>
</organism>
<feature type="transmembrane region" description="Helical" evidence="12">
    <location>
        <begin position="163"/>
        <end position="180"/>
    </location>
</feature>
<dbReference type="AlphaFoldDB" id="A0A5Q6S3A8"/>
<evidence type="ECO:0000313" key="15">
    <source>
        <dbReference type="EMBL" id="KAA1424691.1"/>
    </source>
</evidence>
<comment type="subcellular location">
    <subcellularLocation>
        <location evidence="1">Cell inner membrane</location>
        <topology evidence="1">Multi-pass membrane protein</topology>
    </subcellularLocation>
</comment>
<dbReference type="PANTHER" id="PTHR43394">
    <property type="entry name" value="ATP-DEPENDENT PERMEASE MDL1, MITOCHONDRIAL"/>
    <property type="match status" value="1"/>
</dbReference>
<gene>
    <name evidence="15" type="ORF">FE697_001850</name>
</gene>
<dbReference type="SMART" id="SM00382">
    <property type="entry name" value="AAA"/>
    <property type="match status" value="1"/>
</dbReference>
<dbReference type="CDD" id="cd18550">
    <property type="entry name" value="ABC_6TM_exporter_like"/>
    <property type="match status" value="1"/>
</dbReference>
<dbReference type="InterPro" id="IPR036640">
    <property type="entry name" value="ABC1_TM_sf"/>
</dbReference>
<evidence type="ECO:0000256" key="1">
    <source>
        <dbReference type="ARBA" id="ARBA00004429"/>
    </source>
</evidence>
<dbReference type="InterPro" id="IPR017871">
    <property type="entry name" value="ABC_transporter-like_CS"/>
</dbReference>
<evidence type="ECO:0000256" key="5">
    <source>
        <dbReference type="ARBA" id="ARBA00022692"/>
    </source>
</evidence>
<dbReference type="InterPro" id="IPR003593">
    <property type="entry name" value="AAA+_ATPase"/>
</dbReference>
<keyword evidence="5 12" id="KW-0812">Transmembrane</keyword>
<dbReference type="PROSITE" id="PS50929">
    <property type="entry name" value="ABC_TM1F"/>
    <property type="match status" value="1"/>
</dbReference>
<dbReference type="GO" id="GO:0005886">
    <property type="term" value="C:plasma membrane"/>
    <property type="evidence" value="ECO:0007669"/>
    <property type="project" value="UniProtKB-SubCell"/>
</dbReference>
<dbReference type="GO" id="GO:0090374">
    <property type="term" value="P:oligopeptide export from mitochondrion"/>
    <property type="evidence" value="ECO:0007669"/>
    <property type="project" value="TreeGrafter"/>
</dbReference>
<dbReference type="OrthoDB" id="5166472at2"/>
<evidence type="ECO:0000259" key="13">
    <source>
        <dbReference type="PROSITE" id="PS50893"/>
    </source>
</evidence>
<dbReference type="FunFam" id="3.40.50.300:FF:000221">
    <property type="entry name" value="Multidrug ABC transporter ATP-binding protein"/>
    <property type="match status" value="1"/>
</dbReference>
<accession>A0A5Q6S3A8</accession>
<dbReference type="SUPFAM" id="SSF90123">
    <property type="entry name" value="ABC transporter transmembrane region"/>
    <property type="match status" value="1"/>
</dbReference>
<dbReference type="InterPro" id="IPR039421">
    <property type="entry name" value="Type_1_exporter"/>
</dbReference>
<proteinExistence type="inferred from homology"/>
<evidence type="ECO:0000256" key="2">
    <source>
        <dbReference type="ARBA" id="ARBA00022448"/>
    </source>
</evidence>
<feature type="region of interest" description="Disordered" evidence="11">
    <location>
        <begin position="384"/>
        <end position="407"/>
    </location>
</feature>
<evidence type="ECO:0000256" key="11">
    <source>
        <dbReference type="SAM" id="MobiDB-lite"/>
    </source>
</evidence>
<feature type="transmembrane region" description="Helical" evidence="12">
    <location>
        <begin position="39"/>
        <end position="60"/>
    </location>
</feature>
<dbReference type="GO" id="GO:0015421">
    <property type="term" value="F:ABC-type oligopeptide transporter activity"/>
    <property type="evidence" value="ECO:0007669"/>
    <property type="project" value="TreeGrafter"/>
</dbReference>
<keyword evidence="3" id="KW-1003">Cell membrane</keyword>
<dbReference type="InterPro" id="IPR003439">
    <property type="entry name" value="ABC_transporter-like_ATP-bd"/>
</dbReference>
<reference evidence="15 16" key="1">
    <citation type="submission" date="2019-09" db="EMBL/GenBank/DDBJ databases">
        <title>Mumia zhuanghuii sp. nov. isolated from the intestinal contents of plateau pika (Ochotona curzoniae) in the Qinghai-Tibet plateau of China.</title>
        <authorList>
            <person name="Tian Z."/>
        </authorList>
    </citation>
    <scope>NUCLEOTIDE SEQUENCE [LARGE SCALE GENOMIC DNA]</scope>
    <source>
        <strain evidence="16">350</strain>
    </source>
</reference>
<dbReference type="PANTHER" id="PTHR43394:SF1">
    <property type="entry name" value="ATP-BINDING CASSETTE SUB-FAMILY B MEMBER 10, MITOCHONDRIAL"/>
    <property type="match status" value="1"/>
</dbReference>
<dbReference type="Pfam" id="PF00664">
    <property type="entry name" value="ABC_membrane"/>
    <property type="match status" value="1"/>
</dbReference>
<keyword evidence="8 12" id="KW-1133">Transmembrane helix</keyword>
<keyword evidence="4" id="KW-0997">Cell inner membrane</keyword>
<keyword evidence="2" id="KW-0813">Transport</keyword>
<feature type="transmembrane region" description="Helical" evidence="12">
    <location>
        <begin position="186"/>
        <end position="203"/>
    </location>
</feature>
<dbReference type="RefSeq" id="WP_149767729.1">
    <property type="nucleotide sequence ID" value="NZ_VDFQ02000001.1"/>
</dbReference>
<feature type="transmembrane region" description="Helical" evidence="12">
    <location>
        <begin position="270"/>
        <end position="293"/>
    </location>
</feature>
<dbReference type="PROSITE" id="PS50893">
    <property type="entry name" value="ABC_TRANSPORTER_2"/>
    <property type="match status" value="1"/>
</dbReference>
<feature type="domain" description="ABC transporter" evidence="13">
    <location>
        <begin position="410"/>
        <end position="648"/>
    </location>
</feature>
<keyword evidence="6" id="KW-0547">Nucleotide-binding</keyword>
<dbReference type="GO" id="GO:0016887">
    <property type="term" value="F:ATP hydrolysis activity"/>
    <property type="evidence" value="ECO:0007669"/>
    <property type="project" value="InterPro"/>
</dbReference>
<sequence>MTSSTQETTPAVRRAAAREDAGRVLPRIAHLLAPYKGKLLLVGLAVVTGAVLASLAPFLTKAVFDDALFPPGGGAPDVELLGWLVAGLCVIPILTALIGIGQNFLTSTIGNSAMADLRGKLFAHLQTMELGFFTATKTGAIQSRLANDVSGVRTVLTDTATTILQNAVTVISAFVAMVILSWQLTIITLVLMPLFVVIQVRVGRRRQRLARKTQESLSEMTAITEEALSVSGILLAKVFNRSESETLRYREENQRQTHLQVTAAMTGRTFFALVQTFFAITPALIYLVAGLMLTGRFDYSGGTLTAGTLVAFTTLQARLQMPLIQLMRVTLDVQTSLALFRRIFEYLDLEPAIVEQPGARPLPDTGEGGHVEFRGVWFRYPPPRLLGTPPRERDARDGSSDRDAEGVTAVEDVEIESSAAEVAAEERWTLRDVSLTVKPGRLAAIVGPSGSGKTTMTYLVPRFYDVTEGAVLIDGVDVREATERSLATAVGMVTQEPYLFHGTIYENIAYAKEGATPAEVEQAARDANIHDRIMSFAEGYDTVTGERGYRLSGGEKQRVAIARVFLMNPRVLILDEATSALDTETERLVQDALERATAGRTTIAIAHRLSTIQNADVIFGLEDGELVEQGTHTELLAQGGLYSRLYVEQFGGGEIEGRFRDGVLFRDGTCVREGEEHPRADVRI</sequence>
<dbReference type="GO" id="GO:0005524">
    <property type="term" value="F:ATP binding"/>
    <property type="evidence" value="ECO:0007669"/>
    <property type="project" value="UniProtKB-KW"/>
</dbReference>
<dbReference type="Gene3D" id="3.40.50.300">
    <property type="entry name" value="P-loop containing nucleotide triphosphate hydrolases"/>
    <property type="match status" value="1"/>
</dbReference>
<evidence type="ECO:0000256" key="7">
    <source>
        <dbReference type="ARBA" id="ARBA00022840"/>
    </source>
</evidence>
<keyword evidence="7 15" id="KW-0067">ATP-binding</keyword>
<evidence type="ECO:0000256" key="6">
    <source>
        <dbReference type="ARBA" id="ARBA00022741"/>
    </source>
</evidence>
<dbReference type="InterPro" id="IPR011527">
    <property type="entry name" value="ABC1_TM_dom"/>
</dbReference>
<feature type="transmembrane region" description="Helical" evidence="12">
    <location>
        <begin position="80"/>
        <end position="100"/>
    </location>
</feature>
<dbReference type="InterPro" id="IPR027417">
    <property type="entry name" value="P-loop_NTPase"/>
</dbReference>
<evidence type="ECO:0000256" key="8">
    <source>
        <dbReference type="ARBA" id="ARBA00022989"/>
    </source>
</evidence>
<dbReference type="Proteomes" id="UP000307768">
    <property type="component" value="Unassembled WGS sequence"/>
</dbReference>
<feature type="compositionally biased region" description="Basic and acidic residues" evidence="11">
    <location>
        <begin position="390"/>
        <end position="405"/>
    </location>
</feature>
<dbReference type="PROSITE" id="PS00211">
    <property type="entry name" value="ABC_TRANSPORTER_1"/>
    <property type="match status" value="1"/>
</dbReference>
<comment type="caution">
    <text evidence="15">The sequence shown here is derived from an EMBL/GenBank/DDBJ whole genome shotgun (WGS) entry which is preliminary data.</text>
</comment>
<comment type="similarity">
    <text evidence="10">Belongs to the ABC transporter superfamily. Siderophore-Fe(3+) uptake transporter (SIUT) (TC 3.A.1.21) family.</text>
</comment>
<evidence type="ECO:0000256" key="3">
    <source>
        <dbReference type="ARBA" id="ARBA00022475"/>
    </source>
</evidence>
<protein>
    <submittedName>
        <fullName evidence="15">ABC transporter ATP-binding protein</fullName>
    </submittedName>
</protein>
<dbReference type="Gene3D" id="1.20.1560.10">
    <property type="entry name" value="ABC transporter type 1, transmembrane domain"/>
    <property type="match status" value="1"/>
</dbReference>
<keyword evidence="9 12" id="KW-0472">Membrane</keyword>
<evidence type="ECO:0000256" key="4">
    <source>
        <dbReference type="ARBA" id="ARBA00022519"/>
    </source>
</evidence>
<evidence type="ECO:0000256" key="10">
    <source>
        <dbReference type="ARBA" id="ARBA00023455"/>
    </source>
</evidence>
<name>A0A5Q6S3A8_9ACTN</name>
<dbReference type="Pfam" id="PF00005">
    <property type="entry name" value="ABC_tran"/>
    <property type="match status" value="1"/>
</dbReference>
<feature type="domain" description="ABC transmembrane type-1" evidence="14">
    <location>
        <begin position="40"/>
        <end position="335"/>
    </location>
</feature>
<evidence type="ECO:0000256" key="9">
    <source>
        <dbReference type="ARBA" id="ARBA00023136"/>
    </source>
</evidence>
<dbReference type="SUPFAM" id="SSF52540">
    <property type="entry name" value="P-loop containing nucleoside triphosphate hydrolases"/>
    <property type="match status" value="1"/>
</dbReference>
<evidence type="ECO:0000313" key="16">
    <source>
        <dbReference type="Proteomes" id="UP000307768"/>
    </source>
</evidence>
<evidence type="ECO:0000259" key="14">
    <source>
        <dbReference type="PROSITE" id="PS50929"/>
    </source>
</evidence>